<dbReference type="PRINTS" id="PR00364">
    <property type="entry name" value="DISEASERSIST"/>
</dbReference>
<protein>
    <recommendedName>
        <fullName evidence="3">NB-ARC domain-containing protein</fullName>
    </recommendedName>
</protein>
<dbReference type="InterPro" id="IPR027417">
    <property type="entry name" value="P-loop_NTPase"/>
</dbReference>
<dbReference type="RefSeq" id="WP_098467764.1">
    <property type="nucleotide sequence ID" value="NZ_PDJD01000001.1"/>
</dbReference>
<dbReference type="Gene3D" id="3.40.50.300">
    <property type="entry name" value="P-loop containing nucleotide triphosphate hydrolases"/>
    <property type="match status" value="1"/>
</dbReference>
<gene>
    <name evidence="1" type="ORF">ATL40_0042</name>
</gene>
<keyword evidence="2" id="KW-1185">Reference proteome</keyword>
<dbReference type="InterPro" id="IPR011990">
    <property type="entry name" value="TPR-like_helical_dom_sf"/>
</dbReference>
<dbReference type="SUPFAM" id="SSF52540">
    <property type="entry name" value="P-loop containing nucleoside triphosphate hydrolases"/>
    <property type="match status" value="1"/>
</dbReference>
<evidence type="ECO:0008006" key="3">
    <source>
        <dbReference type="Google" id="ProtNLM"/>
    </source>
</evidence>
<dbReference type="EMBL" id="PDJD01000001">
    <property type="protein sequence ID" value="PFG18506.1"/>
    <property type="molecule type" value="Genomic_DNA"/>
</dbReference>
<dbReference type="Proteomes" id="UP000224915">
    <property type="component" value="Unassembled WGS sequence"/>
</dbReference>
<comment type="caution">
    <text evidence="1">The sequence shown here is derived from an EMBL/GenBank/DDBJ whole genome shotgun (WGS) entry which is preliminary data.</text>
</comment>
<accession>A0A2A9CWI8</accession>
<reference evidence="1 2" key="1">
    <citation type="submission" date="2017-10" db="EMBL/GenBank/DDBJ databases">
        <title>Sequencing the genomes of 1000 actinobacteria strains.</title>
        <authorList>
            <person name="Klenk H.-P."/>
        </authorList>
    </citation>
    <scope>NUCLEOTIDE SEQUENCE [LARGE SCALE GENOMIC DNA]</scope>
    <source>
        <strain evidence="1 2">DSM 21801</strain>
    </source>
</reference>
<name>A0A2A9CWI8_9MICO</name>
<evidence type="ECO:0000313" key="1">
    <source>
        <dbReference type="EMBL" id="PFG18506.1"/>
    </source>
</evidence>
<sequence>MADDLRAALVRSRSLDDLVHVLVMARTAVGNPSFTRLARSVAALRATREVAHRLPPPGRVTVYDAFRPGRRRLDVDLVADLLSALGREDLTQDARAAHRRILREGSTPSDRASIEVVDLPPIESDLPDRSAELEQLTTQVLHAVRDGEGASRPGHAVLALFTGIPGVGKSHLAAALAGRVAAEINGRDRPLRILHIGLRTASGDTGSASLRPREVAAAIARTAPAGGARLIVVLDDVPSDEDLAQLLEHTPGTILIVTSRRRLSCPHAVVNHRVEPLTTRDARIMLERSLVGQVQPGSPTEDSTALDRLAQISGGIPLAITMLAGQARSRPGWFLGDHVRRLTALTHALAPALHEAYAILPAAEQRVLGLLALHPGRLGEHDVAVALAGDAGITNPVGHLHNLVRENVVTRLGDGRFDLHDVVRSAARSRAAEDFPRSTQRIWVHDLAADLAARADLVWARAAAQMSPPFPQRPERGPLGLPDLSDLAQQPHAMDDDATLPRDLGECLAWLRSVIEVAVTTVHLAAELALSREVSVLATVLGPFTVYDNSRQDGHALAADAATHGLASLRMWHHLAHARESMALCRFEEARDALTRCVELADRARESGHLPVPSRAELEAEQAEIIGRGFRYDSAITLLEHALSSPEHTDGDRVMLHARGIQAFNLAGRPADALASCEYVLAREEAAAHWATLARLELPRALRELDRLAQAEAAGRESMAWFARRGVLLHRIIAPWQLAEVLVAQGRRGEAHTLFESAFTLALEQKDPHAVVISGSSHVRNLMALGREDEAEETLTACTRASAAAYGPPLSVNYTLAKAVALAPREGTRARALFESCLHEAEAGHLRLHLTSVRLALSAFEARRGAIAAARVPLLALLRDPTATPLGRRLATQRLATLAR</sequence>
<proteinExistence type="predicted"/>
<dbReference type="AlphaFoldDB" id="A0A2A9CWI8"/>
<dbReference type="SUPFAM" id="SSF48452">
    <property type="entry name" value="TPR-like"/>
    <property type="match status" value="1"/>
</dbReference>
<dbReference type="Gene3D" id="1.25.40.10">
    <property type="entry name" value="Tetratricopeptide repeat domain"/>
    <property type="match status" value="1"/>
</dbReference>
<dbReference type="OrthoDB" id="7628974at2"/>
<organism evidence="1 2">
    <name type="scientific">Serinibacter salmoneus</name>
    <dbReference type="NCBI Taxonomy" id="556530"/>
    <lineage>
        <taxon>Bacteria</taxon>
        <taxon>Bacillati</taxon>
        <taxon>Actinomycetota</taxon>
        <taxon>Actinomycetes</taxon>
        <taxon>Micrococcales</taxon>
        <taxon>Beutenbergiaceae</taxon>
        <taxon>Serinibacter</taxon>
    </lineage>
</organism>
<evidence type="ECO:0000313" key="2">
    <source>
        <dbReference type="Proteomes" id="UP000224915"/>
    </source>
</evidence>